<feature type="coiled-coil region" evidence="16">
    <location>
        <begin position="378"/>
        <end position="441"/>
    </location>
</feature>
<dbReference type="InterPro" id="IPR018957">
    <property type="entry name" value="Znf_C3HC4_RING-type"/>
</dbReference>
<evidence type="ECO:0000256" key="7">
    <source>
        <dbReference type="ARBA" id="ARBA00022771"/>
    </source>
</evidence>
<protein>
    <recommendedName>
        <fullName evidence="15">E3 ubiquitin protein ligase</fullName>
        <ecNumber evidence="15">2.3.2.27</ecNumber>
    </recommendedName>
</protein>
<dbReference type="EMBL" id="RWJN01000298">
    <property type="protein sequence ID" value="TCD63440.1"/>
    <property type="molecule type" value="Genomic_DNA"/>
</dbReference>
<accession>A0A4R0R751</accession>
<evidence type="ECO:0000256" key="15">
    <source>
        <dbReference type="RuleBase" id="RU365038"/>
    </source>
</evidence>
<dbReference type="GO" id="GO:0016567">
    <property type="term" value="P:protein ubiquitination"/>
    <property type="evidence" value="ECO:0007669"/>
    <property type="project" value="UniProtKB-UniRule"/>
</dbReference>
<evidence type="ECO:0000256" key="2">
    <source>
        <dbReference type="ARBA" id="ARBA00004123"/>
    </source>
</evidence>
<dbReference type="Pfam" id="PF00097">
    <property type="entry name" value="zf-C3HC4"/>
    <property type="match status" value="1"/>
</dbReference>
<keyword evidence="6 15" id="KW-0479">Metal-binding</keyword>
<dbReference type="GO" id="GO:0061630">
    <property type="term" value="F:ubiquitin protein ligase activity"/>
    <property type="evidence" value="ECO:0007669"/>
    <property type="project" value="UniProtKB-EC"/>
</dbReference>
<dbReference type="OrthoDB" id="10266039at2759"/>
<dbReference type="CDD" id="cd16499">
    <property type="entry name" value="RING-HC_Bre1-like"/>
    <property type="match status" value="1"/>
</dbReference>
<dbReference type="STRING" id="92696.A0A4R0R751"/>
<name>A0A4R0R751_9APHY</name>
<dbReference type="PANTHER" id="PTHR23163">
    <property type="entry name" value="RING FINGER PROTEIN-RELATED"/>
    <property type="match status" value="1"/>
</dbReference>
<keyword evidence="5 15" id="KW-0808">Transferase</keyword>
<proteinExistence type="inferred from homology"/>
<keyword evidence="7 14" id="KW-0863">Zinc-finger</keyword>
<dbReference type="EC" id="2.3.2.27" evidence="15"/>
<evidence type="ECO:0000256" key="9">
    <source>
        <dbReference type="ARBA" id="ARBA00022833"/>
    </source>
</evidence>
<dbReference type="GO" id="GO:0006325">
    <property type="term" value="P:chromatin organization"/>
    <property type="evidence" value="ECO:0007669"/>
    <property type="project" value="UniProtKB-KW"/>
</dbReference>
<keyword evidence="9 15" id="KW-0862">Zinc</keyword>
<feature type="region of interest" description="Disordered" evidence="17">
    <location>
        <begin position="1"/>
        <end position="56"/>
    </location>
</feature>
<gene>
    <name evidence="19" type="primary">BRE1</name>
    <name evidence="19" type="ORF">EIP91_005411</name>
</gene>
<dbReference type="Pfam" id="PF08647">
    <property type="entry name" value="BRE1"/>
    <property type="match status" value="1"/>
</dbReference>
<keyword evidence="8 15" id="KW-0833">Ubl conjugation pathway</keyword>
<evidence type="ECO:0000256" key="1">
    <source>
        <dbReference type="ARBA" id="ARBA00000900"/>
    </source>
</evidence>
<feature type="region of interest" description="Disordered" evidence="17">
    <location>
        <begin position="233"/>
        <end position="275"/>
    </location>
</feature>
<evidence type="ECO:0000256" key="10">
    <source>
        <dbReference type="ARBA" id="ARBA00022853"/>
    </source>
</evidence>
<dbReference type="InterPro" id="IPR058643">
    <property type="entry name" value="BRE1-like_CC"/>
</dbReference>
<evidence type="ECO:0000256" key="16">
    <source>
        <dbReference type="SAM" id="Coils"/>
    </source>
</evidence>
<comment type="catalytic activity">
    <reaction evidence="1 15">
        <text>S-ubiquitinyl-[E2 ubiquitin-conjugating enzyme]-L-cysteine + [acceptor protein]-L-lysine = [E2 ubiquitin-conjugating enzyme]-L-cysteine + N(6)-ubiquitinyl-[acceptor protein]-L-lysine.</text>
        <dbReference type="EC" id="2.3.2.27"/>
    </reaction>
</comment>
<dbReference type="Gene3D" id="3.30.40.10">
    <property type="entry name" value="Zinc/RING finger domain, C3HC4 (zinc finger)"/>
    <property type="match status" value="1"/>
</dbReference>
<dbReference type="PANTHER" id="PTHR23163:SF0">
    <property type="entry name" value="E3 UBIQUITIN-PROTEIN LIGASE BRE1"/>
    <property type="match status" value="1"/>
</dbReference>
<dbReference type="Pfam" id="PF26095">
    <property type="entry name" value="CC_Bre1"/>
    <property type="match status" value="1"/>
</dbReference>
<dbReference type="InterPro" id="IPR001841">
    <property type="entry name" value="Znf_RING"/>
</dbReference>
<keyword evidence="12 15" id="KW-0539">Nucleus</keyword>
<dbReference type="InterPro" id="IPR013956">
    <property type="entry name" value="E3_ubiquit_lig_Bre1"/>
</dbReference>
<feature type="coiled-coil region" evidence="16">
    <location>
        <begin position="741"/>
        <end position="768"/>
    </location>
</feature>
<feature type="compositionally biased region" description="Polar residues" evidence="17">
    <location>
        <begin position="31"/>
        <end position="46"/>
    </location>
</feature>
<evidence type="ECO:0000256" key="3">
    <source>
        <dbReference type="ARBA" id="ARBA00004906"/>
    </source>
</evidence>
<feature type="domain" description="RING-type" evidence="18">
    <location>
        <begin position="802"/>
        <end position="841"/>
    </location>
</feature>
<keyword evidence="11 15" id="KW-0175">Coiled coil</keyword>
<feature type="coiled-coil region" evidence="16">
    <location>
        <begin position="310"/>
        <end position="337"/>
    </location>
</feature>
<evidence type="ECO:0000256" key="12">
    <source>
        <dbReference type="ARBA" id="ARBA00023242"/>
    </source>
</evidence>
<dbReference type="AlphaFoldDB" id="A0A4R0R751"/>
<organism evidence="19 20">
    <name type="scientific">Steccherinum ochraceum</name>
    <dbReference type="NCBI Taxonomy" id="92696"/>
    <lineage>
        <taxon>Eukaryota</taxon>
        <taxon>Fungi</taxon>
        <taxon>Dikarya</taxon>
        <taxon>Basidiomycota</taxon>
        <taxon>Agaricomycotina</taxon>
        <taxon>Agaricomycetes</taxon>
        <taxon>Polyporales</taxon>
        <taxon>Steccherinaceae</taxon>
        <taxon>Steccherinum</taxon>
    </lineage>
</organism>
<evidence type="ECO:0000256" key="11">
    <source>
        <dbReference type="ARBA" id="ARBA00023054"/>
    </source>
</evidence>
<comment type="pathway">
    <text evidence="3 15">Protein modification; protein ubiquitination.</text>
</comment>
<evidence type="ECO:0000259" key="18">
    <source>
        <dbReference type="PROSITE" id="PS50089"/>
    </source>
</evidence>
<evidence type="ECO:0000256" key="6">
    <source>
        <dbReference type="ARBA" id="ARBA00022723"/>
    </source>
</evidence>
<comment type="similarity">
    <text evidence="4 15">Belongs to the BRE1 family.</text>
</comment>
<evidence type="ECO:0000256" key="4">
    <source>
        <dbReference type="ARBA" id="ARBA00005555"/>
    </source>
</evidence>
<dbReference type="SMART" id="SM00184">
    <property type="entry name" value="RING"/>
    <property type="match status" value="1"/>
</dbReference>
<keyword evidence="20" id="KW-1185">Reference proteome</keyword>
<dbReference type="Proteomes" id="UP000292702">
    <property type="component" value="Unassembled WGS sequence"/>
</dbReference>
<feature type="coiled-coil region" evidence="16">
    <location>
        <begin position="197"/>
        <end position="231"/>
    </location>
</feature>
<dbReference type="UniPathway" id="UPA00143"/>
<evidence type="ECO:0000313" key="19">
    <source>
        <dbReference type="EMBL" id="TCD63440.1"/>
    </source>
</evidence>
<comment type="function">
    <text evidence="13">E3 ubiquitin-protein ligase that mediates monoubiquitination of histone H2B to form H2BK123ub1. H2BK123ub1 gives a specific tag for epigenetic transcriptional activation and is also a prerequisite for H3K4me and H3K79me formation.</text>
</comment>
<evidence type="ECO:0000256" key="8">
    <source>
        <dbReference type="ARBA" id="ARBA00022786"/>
    </source>
</evidence>
<dbReference type="PROSITE" id="PS50089">
    <property type="entry name" value="ZF_RING_2"/>
    <property type="match status" value="1"/>
</dbReference>
<evidence type="ECO:0000256" key="17">
    <source>
        <dbReference type="SAM" id="MobiDB-lite"/>
    </source>
</evidence>
<evidence type="ECO:0000256" key="5">
    <source>
        <dbReference type="ARBA" id="ARBA00022679"/>
    </source>
</evidence>
<dbReference type="GO" id="GO:0033503">
    <property type="term" value="C:HULC complex"/>
    <property type="evidence" value="ECO:0007669"/>
    <property type="project" value="TreeGrafter"/>
</dbReference>
<dbReference type="SUPFAM" id="SSF57850">
    <property type="entry name" value="RING/U-box"/>
    <property type="match status" value="1"/>
</dbReference>
<keyword evidence="10 15" id="KW-0156">Chromatin regulator</keyword>
<dbReference type="GO" id="GO:0008270">
    <property type="term" value="F:zinc ion binding"/>
    <property type="evidence" value="ECO:0007669"/>
    <property type="project" value="UniProtKB-KW"/>
</dbReference>
<feature type="compositionally biased region" description="Basic and acidic residues" evidence="17">
    <location>
        <begin position="1"/>
        <end position="30"/>
    </location>
</feature>
<comment type="caution">
    <text evidence="19">The sequence shown here is derived from an EMBL/GenBank/DDBJ whole genome shotgun (WGS) entry which is preliminary data.</text>
</comment>
<comment type="subcellular location">
    <subcellularLocation>
        <location evidence="2 15">Nucleus</location>
    </subcellularLocation>
</comment>
<dbReference type="InterPro" id="IPR013083">
    <property type="entry name" value="Znf_RING/FYVE/PHD"/>
</dbReference>
<dbReference type="GO" id="GO:0005634">
    <property type="term" value="C:nucleus"/>
    <property type="evidence" value="ECO:0007669"/>
    <property type="project" value="UniProtKB-SubCell"/>
</dbReference>
<evidence type="ECO:0000256" key="13">
    <source>
        <dbReference type="ARBA" id="ARBA00059679"/>
    </source>
</evidence>
<dbReference type="PROSITE" id="PS00518">
    <property type="entry name" value="ZF_RING_1"/>
    <property type="match status" value="1"/>
</dbReference>
<evidence type="ECO:0000256" key="14">
    <source>
        <dbReference type="PROSITE-ProRule" id="PRU00175"/>
    </source>
</evidence>
<sequence>MATIESRKRARTEDGEGVRAKKRAVTEERNSPGSVVGTTTNAITSNEADEPKDNDSLEMFRKDAIYRRMKHYSRENERSQAKIAELERRRHTCEAGLAALGACWSQIVDTIHSLVRPEDLPPLDIQTQEIYDLSAHVSSDPDPTYVDSLRSKMHATQQLVTAFVQLGGGAQAILSGNEIYTECQRAQTQCSTLRSEMTLMRTKLKSSESEKERLQEELTAAHTRIDRLQSKAVAALHSTSKSSPSPENGSGNGEVKKDEGSPTPSSPSPATPAAPINGIHAVLEVSSSTPGKDDIDEKPTDIYMTVDDRITEYKAIADLRERNIQELQQECIDLRAKNLVLQNPTLSPEAIKDSAMYSQLHLYTREFVLKEEMRQKELATCREEVDTLTKERQQWETELRSTNDKIVSELKATIDKKQADLLRIREQRDQMQSELNERKQRDIARLASLNEWRLLAEARGERININSLLNRVTRLKTRLAAEAGDADLMAPDVDPESLDVSYVQNLRSKLCDAEVRVAALESTLSKFSDSHPEAAVHARAEAEAVQRAAKFEKRVREFESVFGHGAKDDAARRLGEEVKKLRLAEKQREQTEKSFDDEMSTITSAWEIAEKLGTSKVLDLVAMEEKISRAQAEKAKMETKYYTAVRERDAIENEKKTISRNHDKQAKLIETLCTNETNYKARLNTYDSQEKHLKELAEKARILAQVAQDDLESERARIDSKMKWIESLRSTCTSYDQEVEKRRTQLMRKEESIKKKELEAERILAKAKEKFDKAALSLSSNASTREAELIKEVEQCMTLLQCSTCKSNMRTTIITKCMHTFCKPCVDSRIASRQRKCPACNISFSQGEVQQLYLQ</sequence>
<evidence type="ECO:0000313" key="20">
    <source>
        <dbReference type="Proteomes" id="UP000292702"/>
    </source>
</evidence>
<dbReference type="InterPro" id="IPR017907">
    <property type="entry name" value="Znf_RING_CS"/>
</dbReference>
<reference evidence="19 20" key="1">
    <citation type="submission" date="2018-11" db="EMBL/GenBank/DDBJ databases">
        <title>Genome assembly of Steccherinum ochraceum LE-BIN_3174, the white-rot fungus of the Steccherinaceae family (The Residual Polyporoid clade, Polyporales, Basidiomycota).</title>
        <authorList>
            <person name="Fedorova T.V."/>
            <person name="Glazunova O.A."/>
            <person name="Landesman E.O."/>
            <person name="Moiseenko K.V."/>
            <person name="Psurtseva N.V."/>
            <person name="Savinova O.S."/>
            <person name="Shakhova N.V."/>
            <person name="Tyazhelova T.V."/>
            <person name="Vasina D.V."/>
        </authorList>
    </citation>
    <scope>NUCLEOTIDE SEQUENCE [LARGE SCALE GENOMIC DNA]</scope>
    <source>
        <strain evidence="19 20">LE-BIN_3174</strain>
    </source>
</reference>